<dbReference type="RefSeq" id="WP_178364885.1">
    <property type="nucleotide sequence ID" value="NZ_JACADJ010000001.1"/>
</dbReference>
<dbReference type="SUPFAM" id="SSF50475">
    <property type="entry name" value="FMN-binding split barrel"/>
    <property type="match status" value="1"/>
</dbReference>
<dbReference type="EMBL" id="JACADJ010000001">
    <property type="protein sequence ID" value="NWH03428.1"/>
    <property type="molecule type" value="Genomic_DNA"/>
</dbReference>
<dbReference type="Gene3D" id="2.30.110.10">
    <property type="entry name" value="Electron Transport, Fmn-binding Protein, Chain A"/>
    <property type="match status" value="1"/>
</dbReference>
<dbReference type="AlphaFoldDB" id="A0A850T561"/>
<evidence type="ECO:0000313" key="2">
    <source>
        <dbReference type="Proteomes" id="UP000553343"/>
    </source>
</evidence>
<comment type="caution">
    <text evidence="1">The sequence shown here is derived from an EMBL/GenBank/DDBJ whole genome shotgun (WGS) entry which is preliminary data.</text>
</comment>
<gene>
    <name evidence="1" type="ORF">HXW94_00185</name>
</gene>
<organism evidence="1 2">
    <name type="scientific">Desulfobacter latus</name>
    <dbReference type="NCBI Taxonomy" id="2292"/>
    <lineage>
        <taxon>Bacteria</taxon>
        <taxon>Pseudomonadati</taxon>
        <taxon>Thermodesulfobacteriota</taxon>
        <taxon>Desulfobacteria</taxon>
        <taxon>Desulfobacterales</taxon>
        <taxon>Desulfobacteraceae</taxon>
        <taxon>Desulfobacter</taxon>
    </lineage>
</organism>
<dbReference type="InterPro" id="IPR012349">
    <property type="entry name" value="Split_barrel_FMN-bd"/>
</dbReference>
<dbReference type="Proteomes" id="UP000553343">
    <property type="component" value="Unassembled WGS sequence"/>
</dbReference>
<sequence>MELKSYFESTDGTGILSTADSNGNVDAAIYSRPHFLEDKIAFIMRDRLTHKNLESNPHAVYLFIENGPGYKGKRIYLTKVKEEKNSERIASLKRRQKDSNPDEDKFLVFFEFNRERPLVGDH</sequence>
<evidence type="ECO:0000313" key="1">
    <source>
        <dbReference type="EMBL" id="NWH03428.1"/>
    </source>
</evidence>
<keyword evidence="2" id="KW-1185">Reference proteome</keyword>
<protein>
    <submittedName>
        <fullName evidence="1">Pyridoxamine 5'-phosphate oxidase family protein</fullName>
    </submittedName>
</protein>
<proteinExistence type="predicted"/>
<accession>A0A850T561</accession>
<name>A0A850T561_9BACT</name>
<reference evidence="1 2" key="1">
    <citation type="submission" date="2020-06" db="EMBL/GenBank/DDBJ databases">
        <title>High-quality draft genome of sulfate reducer Desulfobacter latus type strain AcrS2 isolated from marine sediment.</title>
        <authorList>
            <person name="Hoppe M."/>
            <person name="Larsen C.K."/>
            <person name="Marshall I.P.G."/>
            <person name="Schramm A."/>
            <person name="Marietou A.G."/>
        </authorList>
    </citation>
    <scope>NUCLEOTIDE SEQUENCE [LARGE SCALE GENOMIC DNA]</scope>
    <source>
        <strain evidence="1 2">AcRS2</strain>
    </source>
</reference>